<sequence>MESNELFLEYRQSKLNNKKYGIQEQYNESDEAVELLAKLHNYMTQLVSDLNNKIPNDERVKRLVKGFKKTKIEEAPDDDGSSFTINKGEMMGICLREKNESRPFHDYNTLLFVVIHEMAHVASVSEGHNSEFITNFRWLLREAKDFGYYDPVNYQNSPMTYCGVKVTNNPYF</sequence>
<evidence type="ECO:0000313" key="1">
    <source>
        <dbReference type="EMBL" id="QHT33810.1"/>
    </source>
</evidence>
<dbReference type="EMBL" id="MN738979">
    <property type="protein sequence ID" value="QHT33810.1"/>
    <property type="molecule type" value="Genomic_DNA"/>
</dbReference>
<dbReference type="AlphaFoldDB" id="A0A6C0F076"/>
<accession>A0A6C0F076</accession>
<proteinExistence type="predicted"/>
<organism evidence="1">
    <name type="scientific">viral metagenome</name>
    <dbReference type="NCBI Taxonomy" id="1070528"/>
    <lineage>
        <taxon>unclassified sequences</taxon>
        <taxon>metagenomes</taxon>
        <taxon>organismal metagenomes</taxon>
    </lineage>
</organism>
<protein>
    <submittedName>
        <fullName evidence="1">Uncharacterized protein</fullName>
    </submittedName>
</protein>
<name>A0A6C0F076_9ZZZZ</name>
<reference evidence="1" key="1">
    <citation type="journal article" date="2020" name="Nature">
        <title>Giant virus diversity and host interactions through global metagenomics.</title>
        <authorList>
            <person name="Schulz F."/>
            <person name="Roux S."/>
            <person name="Paez-Espino D."/>
            <person name="Jungbluth S."/>
            <person name="Walsh D.A."/>
            <person name="Denef V.J."/>
            <person name="McMahon K.D."/>
            <person name="Konstantinidis K.T."/>
            <person name="Eloe-Fadrosh E.A."/>
            <person name="Kyrpides N.C."/>
            <person name="Woyke T."/>
        </authorList>
    </citation>
    <scope>NUCLEOTIDE SEQUENCE</scope>
    <source>
        <strain evidence="1">GVMAG-M-3300009161-52</strain>
    </source>
</reference>